<dbReference type="GO" id="GO:0140359">
    <property type="term" value="F:ABC-type transporter activity"/>
    <property type="evidence" value="ECO:0007669"/>
    <property type="project" value="InterPro"/>
</dbReference>
<dbReference type="SMART" id="SM00382">
    <property type="entry name" value="AAA"/>
    <property type="match status" value="1"/>
</dbReference>
<proteinExistence type="predicted"/>
<keyword evidence="12" id="KW-1185">Reference proteome</keyword>
<evidence type="ECO:0000259" key="10">
    <source>
        <dbReference type="PROSITE" id="PS50929"/>
    </source>
</evidence>
<evidence type="ECO:0000256" key="6">
    <source>
        <dbReference type="ARBA" id="ARBA00023136"/>
    </source>
</evidence>
<evidence type="ECO:0000256" key="5">
    <source>
        <dbReference type="ARBA" id="ARBA00022989"/>
    </source>
</evidence>
<feature type="domain" description="ABC transmembrane type-1" evidence="10">
    <location>
        <begin position="19"/>
        <end position="287"/>
    </location>
</feature>
<feature type="transmembrane region" description="Helical" evidence="8">
    <location>
        <begin position="55"/>
        <end position="77"/>
    </location>
</feature>
<evidence type="ECO:0000256" key="2">
    <source>
        <dbReference type="ARBA" id="ARBA00022692"/>
    </source>
</evidence>
<feature type="transmembrane region" description="Helical" evidence="8">
    <location>
        <begin position="243"/>
        <end position="265"/>
    </location>
</feature>
<dbReference type="Pfam" id="PF00005">
    <property type="entry name" value="ABC_tran"/>
    <property type="match status" value="1"/>
</dbReference>
<dbReference type="InterPro" id="IPR003439">
    <property type="entry name" value="ABC_transporter-like_ATP-bd"/>
</dbReference>
<dbReference type="InterPro" id="IPR039421">
    <property type="entry name" value="Type_1_exporter"/>
</dbReference>
<dbReference type="SUPFAM" id="SSF90123">
    <property type="entry name" value="ABC transporter transmembrane region"/>
    <property type="match status" value="1"/>
</dbReference>
<dbReference type="RefSeq" id="WP_184482354.1">
    <property type="nucleotide sequence ID" value="NZ_JACHIV010000001.1"/>
</dbReference>
<keyword evidence="6 8" id="KW-0472">Membrane</keyword>
<dbReference type="InterPro" id="IPR011527">
    <property type="entry name" value="ABC1_TM_dom"/>
</dbReference>
<feature type="compositionally biased region" description="Basic and acidic residues" evidence="7">
    <location>
        <begin position="318"/>
        <end position="333"/>
    </location>
</feature>
<dbReference type="EMBL" id="JACHIV010000001">
    <property type="protein sequence ID" value="MBB5071768.1"/>
    <property type="molecule type" value="Genomic_DNA"/>
</dbReference>
<keyword evidence="4 11" id="KW-0067">ATP-binding</keyword>
<dbReference type="InterPro" id="IPR003593">
    <property type="entry name" value="AAA+_ATPase"/>
</dbReference>
<dbReference type="PANTHER" id="PTHR24221:SF654">
    <property type="entry name" value="ATP-BINDING CASSETTE SUB-FAMILY B MEMBER 6"/>
    <property type="match status" value="1"/>
</dbReference>
<dbReference type="Gene3D" id="3.40.50.300">
    <property type="entry name" value="P-loop containing nucleotide triphosphate hydrolases"/>
    <property type="match status" value="1"/>
</dbReference>
<evidence type="ECO:0000256" key="7">
    <source>
        <dbReference type="SAM" id="MobiDB-lite"/>
    </source>
</evidence>
<sequence length="567" mass="58297">MSVAADYRRALAGHWRGWAVLLACSALEALPALLSGTFVRNAVDDGFGAGRLDVGAAWLLAFAAAAVLGAAGVRFVWRRIGVIVEPLRDSLVRRVVRDVLHETAPPRGGPDAAGVARITQHVEIVRDATAGLLVQARGLLVTVAAALAGVAALDPLLLWPVAPPVLLAVLLFCGLLPALARSQRELALADERTATEAGAVLTGLRDVVACGAQDAATGAVRAAIDEQARAAVRMSTATALRTLIIGGGGLLPVVLVLAITPAAVADGRLTAGTVLGALVYVTATLQPALHGLAATTGSVLLRLMVALNRLGEISSGAEPDRPRGEPRGGDVEARGLTHRWGDHAEPVLRDLDLDLRPGDHLAVIGPSGIGKSTLAGLLTGTTEPTGGEVRIGGVPVAELDPARRHRLIAFTPQETYLFAGTVRENLALLAPAAPDEHLLAAATAVGAGELVRDLGGLDGAVRHGGEGLSAGGRQLLALARVHASEARIVVLDEATAHLDGPSEARAERAFAARGGVLVVIAHRLASARRADRVLLLDGDGTRLGTHAELLADSPSYAELMLAWEGGT</sequence>
<dbReference type="GO" id="GO:0005886">
    <property type="term" value="C:plasma membrane"/>
    <property type="evidence" value="ECO:0007669"/>
    <property type="project" value="UniProtKB-SubCell"/>
</dbReference>
<dbReference type="InterPro" id="IPR036640">
    <property type="entry name" value="ABC1_TM_sf"/>
</dbReference>
<dbReference type="SUPFAM" id="SSF52540">
    <property type="entry name" value="P-loop containing nucleoside triphosphate hydrolases"/>
    <property type="match status" value="1"/>
</dbReference>
<dbReference type="PROSITE" id="PS50929">
    <property type="entry name" value="ABC_TM1F"/>
    <property type="match status" value="1"/>
</dbReference>
<keyword evidence="2 8" id="KW-0812">Transmembrane</keyword>
<feature type="domain" description="ABC transporter" evidence="9">
    <location>
        <begin position="331"/>
        <end position="562"/>
    </location>
</feature>
<gene>
    <name evidence="11" type="ORF">BJ969_004856</name>
</gene>
<keyword evidence="3" id="KW-0547">Nucleotide-binding</keyword>
<dbReference type="Gene3D" id="1.20.1560.10">
    <property type="entry name" value="ABC transporter type 1, transmembrane domain"/>
    <property type="match status" value="1"/>
</dbReference>
<dbReference type="Proteomes" id="UP000580474">
    <property type="component" value="Unassembled WGS sequence"/>
</dbReference>
<evidence type="ECO:0000259" key="9">
    <source>
        <dbReference type="PROSITE" id="PS50893"/>
    </source>
</evidence>
<dbReference type="PANTHER" id="PTHR24221">
    <property type="entry name" value="ATP-BINDING CASSETTE SUB-FAMILY B"/>
    <property type="match status" value="1"/>
</dbReference>
<comment type="subcellular location">
    <subcellularLocation>
        <location evidence="1">Cell membrane</location>
        <topology evidence="1">Multi-pass membrane protein</topology>
    </subcellularLocation>
</comment>
<reference evidence="11 12" key="1">
    <citation type="submission" date="2020-08" db="EMBL/GenBank/DDBJ databases">
        <title>Sequencing the genomes of 1000 actinobacteria strains.</title>
        <authorList>
            <person name="Klenk H.-P."/>
        </authorList>
    </citation>
    <scope>NUCLEOTIDE SEQUENCE [LARGE SCALE GENOMIC DNA]</scope>
    <source>
        <strain evidence="11 12">DSM 45582</strain>
    </source>
</reference>
<protein>
    <submittedName>
        <fullName evidence="11">ATP-binding cassette subfamily C protein</fullName>
    </submittedName>
</protein>
<organism evidence="11 12">
    <name type="scientific">Saccharopolyspora gloriosae</name>
    <dbReference type="NCBI Taxonomy" id="455344"/>
    <lineage>
        <taxon>Bacteria</taxon>
        <taxon>Bacillati</taxon>
        <taxon>Actinomycetota</taxon>
        <taxon>Actinomycetes</taxon>
        <taxon>Pseudonocardiales</taxon>
        <taxon>Pseudonocardiaceae</taxon>
        <taxon>Saccharopolyspora</taxon>
    </lineage>
</organism>
<name>A0A840NN67_9PSEU</name>
<keyword evidence="5 8" id="KW-1133">Transmembrane helix</keyword>
<accession>A0A840NN67</accession>
<dbReference type="GO" id="GO:0034040">
    <property type="term" value="F:ATPase-coupled lipid transmembrane transporter activity"/>
    <property type="evidence" value="ECO:0007669"/>
    <property type="project" value="TreeGrafter"/>
</dbReference>
<evidence type="ECO:0000256" key="4">
    <source>
        <dbReference type="ARBA" id="ARBA00022840"/>
    </source>
</evidence>
<dbReference type="PROSITE" id="PS50893">
    <property type="entry name" value="ABC_TRANSPORTER_2"/>
    <property type="match status" value="1"/>
</dbReference>
<comment type="caution">
    <text evidence="11">The sequence shown here is derived from an EMBL/GenBank/DDBJ whole genome shotgun (WGS) entry which is preliminary data.</text>
</comment>
<feature type="transmembrane region" description="Helical" evidence="8">
    <location>
        <begin position="130"/>
        <end position="151"/>
    </location>
</feature>
<evidence type="ECO:0000256" key="8">
    <source>
        <dbReference type="SAM" id="Phobius"/>
    </source>
</evidence>
<dbReference type="GO" id="GO:0005524">
    <property type="term" value="F:ATP binding"/>
    <property type="evidence" value="ECO:0007669"/>
    <property type="project" value="UniProtKB-KW"/>
</dbReference>
<feature type="region of interest" description="Disordered" evidence="7">
    <location>
        <begin position="314"/>
        <end position="333"/>
    </location>
</feature>
<dbReference type="AlphaFoldDB" id="A0A840NN67"/>
<evidence type="ECO:0000256" key="1">
    <source>
        <dbReference type="ARBA" id="ARBA00004651"/>
    </source>
</evidence>
<evidence type="ECO:0000313" key="11">
    <source>
        <dbReference type="EMBL" id="MBB5071768.1"/>
    </source>
</evidence>
<dbReference type="GO" id="GO:0016887">
    <property type="term" value="F:ATP hydrolysis activity"/>
    <property type="evidence" value="ECO:0007669"/>
    <property type="project" value="InterPro"/>
</dbReference>
<dbReference type="InterPro" id="IPR027417">
    <property type="entry name" value="P-loop_NTPase"/>
</dbReference>
<evidence type="ECO:0000313" key="12">
    <source>
        <dbReference type="Proteomes" id="UP000580474"/>
    </source>
</evidence>
<evidence type="ECO:0000256" key="3">
    <source>
        <dbReference type="ARBA" id="ARBA00022741"/>
    </source>
</evidence>
<feature type="transmembrane region" description="Helical" evidence="8">
    <location>
        <begin position="157"/>
        <end position="179"/>
    </location>
</feature>